<proteinExistence type="predicted"/>
<keyword evidence="3" id="KW-1003">Cell membrane</keyword>
<evidence type="ECO:0000256" key="7">
    <source>
        <dbReference type="ARBA" id="ARBA00023136"/>
    </source>
</evidence>
<feature type="transmembrane region" description="Helical" evidence="8">
    <location>
        <begin position="94"/>
        <end position="112"/>
    </location>
</feature>
<gene>
    <name evidence="10" type="primary">kgtP_3</name>
    <name evidence="10" type="ORF">NCTC5047_05594</name>
</gene>
<evidence type="ECO:0000313" key="10">
    <source>
        <dbReference type="EMBL" id="STT84541.1"/>
    </source>
</evidence>
<evidence type="ECO:0000256" key="1">
    <source>
        <dbReference type="ARBA" id="ARBA00004651"/>
    </source>
</evidence>
<reference evidence="10 11" key="1">
    <citation type="submission" date="2018-06" db="EMBL/GenBank/DDBJ databases">
        <authorList>
            <consortium name="Pathogen Informatics"/>
            <person name="Doyle S."/>
        </authorList>
    </citation>
    <scope>NUCLEOTIDE SEQUENCE [LARGE SCALE GENOMIC DNA]</scope>
    <source>
        <strain evidence="10 11">NCTC5047</strain>
    </source>
</reference>
<evidence type="ECO:0000256" key="2">
    <source>
        <dbReference type="ARBA" id="ARBA00022448"/>
    </source>
</evidence>
<evidence type="ECO:0000259" key="9">
    <source>
        <dbReference type="PROSITE" id="PS50850"/>
    </source>
</evidence>
<name>A0A377XRL6_KLEPN</name>
<dbReference type="GO" id="GO:0015293">
    <property type="term" value="F:symporter activity"/>
    <property type="evidence" value="ECO:0007669"/>
    <property type="project" value="UniProtKB-KW"/>
</dbReference>
<dbReference type="InterPro" id="IPR036259">
    <property type="entry name" value="MFS_trans_sf"/>
</dbReference>
<keyword evidence="4 8" id="KW-0812">Transmembrane</keyword>
<feature type="transmembrane region" description="Helical" evidence="8">
    <location>
        <begin position="28"/>
        <end position="49"/>
    </location>
</feature>
<sequence>MLCFGVLATLFTVPILSALQKVSSPYAAFGLVICALLIVSFYTSISGILKAEMFPAQVRALGVGLSYAVANALFGGSAEYVALSLKSAGIEHAFYWYVTVMAAIAFLVSLMLHRKGKGLRL</sequence>
<keyword evidence="7 8" id="KW-0472">Membrane</keyword>
<evidence type="ECO:0000313" key="11">
    <source>
        <dbReference type="Proteomes" id="UP000254340"/>
    </source>
</evidence>
<keyword evidence="2" id="KW-0813">Transport</keyword>
<feature type="transmembrane region" description="Helical" evidence="8">
    <location>
        <begin position="61"/>
        <end position="82"/>
    </location>
</feature>
<organism evidence="10 11">
    <name type="scientific">Klebsiella pneumoniae</name>
    <dbReference type="NCBI Taxonomy" id="573"/>
    <lineage>
        <taxon>Bacteria</taxon>
        <taxon>Pseudomonadati</taxon>
        <taxon>Pseudomonadota</taxon>
        <taxon>Gammaproteobacteria</taxon>
        <taxon>Enterobacterales</taxon>
        <taxon>Enterobacteriaceae</taxon>
        <taxon>Klebsiella/Raoultella group</taxon>
        <taxon>Klebsiella</taxon>
        <taxon>Klebsiella pneumoniae complex</taxon>
    </lineage>
</organism>
<dbReference type="EMBL" id="UGLH01000006">
    <property type="protein sequence ID" value="STT84541.1"/>
    <property type="molecule type" value="Genomic_DNA"/>
</dbReference>
<dbReference type="InterPro" id="IPR020846">
    <property type="entry name" value="MFS_dom"/>
</dbReference>
<keyword evidence="5" id="KW-0769">Symport</keyword>
<evidence type="ECO:0000256" key="5">
    <source>
        <dbReference type="ARBA" id="ARBA00022847"/>
    </source>
</evidence>
<evidence type="ECO:0000256" key="4">
    <source>
        <dbReference type="ARBA" id="ARBA00022692"/>
    </source>
</evidence>
<accession>A0A377XRL6</accession>
<feature type="domain" description="Major facilitator superfamily (MFS) profile" evidence="9">
    <location>
        <begin position="1"/>
        <end position="117"/>
    </location>
</feature>
<dbReference type="PANTHER" id="PTHR43528">
    <property type="entry name" value="ALPHA-KETOGLUTARATE PERMEASE"/>
    <property type="match status" value="1"/>
</dbReference>
<dbReference type="SUPFAM" id="SSF103473">
    <property type="entry name" value="MFS general substrate transporter"/>
    <property type="match status" value="1"/>
</dbReference>
<dbReference type="AlphaFoldDB" id="A0A377XRL6"/>
<evidence type="ECO:0000256" key="6">
    <source>
        <dbReference type="ARBA" id="ARBA00022989"/>
    </source>
</evidence>
<dbReference type="InterPro" id="IPR051084">
    <property type="entry name" value="H+-coupled_symporters"/>
</dbReference>
<dbReference type="Proteomes" id="UP000254340">
    <property type="component" value="Unassembled WGS sequence"/>
</dbReference>
<protein>
    <submittedName>
        <fullName evidence="10">Alpha-ketoglutarate transporter</fullName>
    </submittedName>
</protein>
<evidence type="ECO:0000256" key="3">
    <source>
        <dbReference type="ARBA" id="ARBA00022475"/>
    </source>
</evidence>
<comment type="subcellular location">
    <subcellularLocation>
        <location evidence="1">Cell membrane</location>
        <topology evidence="1">Multi-pass membrane protein</topology>
    </subcellularLocation>
</comment>
<dbReference type="Gene3D" id="1.20.1250.20">
    <property type="entry name" value="MFS general substrate transporter like domains"/>
    <property type="match status" value="1"/>
</dbReference>
<keyword evidence="6 8" id="KW-1133">Transmembrane helix</keyword>
<dbReference type="GO" id="GO:0005886">
    <property type="term" value="C:plasma membrane"/>
    <property type="evidence" value="ECO:0007669"/>
    <property type="project" value="UniProtKB-SubCell"/>
</dbReference>
<dbReference type="PANTHER" id="PTHR43528:SF1">
    <property type="entry name" value="ALPHA-KETOGLUTARATE PERMEASE"/>
    <property type="match status" value="1"/>
</dbReference>
<dbReference type="PROSITE" id="PS50850">
    <property type="entry name" value="MFS"/>
    <property type="match status" value="1"/>
</dbReference>
<evidence type="ECO:0000256" key="8">
    <source>
        <dbReference type="SAM" id="Phobius"/>
    </source>
</evidence>